<organism evidence="5 6">
    <name type="scientific">Hortaea werneckii</name>
    <name type="common">Black yeast</name>
    <name type="synonym">Cladosporium werneckii</name>
    <dbReference type="NCBI Taxonomy" id="91943"/>
    <lineage>
        <taxon>Eukaryota</taxon>
        <taxon>Fungi</taxon>
        <taxon>Dikarya</taxon>
        <taxon>Ascomycota</taxon>
        <taxon>Pezizomycotina</taxon>
        <taxon>Dothideomycetes</taxon>
        <taxon>Dothideomycetidae</taxon>
        <taxon>Mycosphaerellales</taxon>
        <taxon>Teratosphaeriaceae</taxon>
        <taxon>Hortaea</taxon>
    </lineage>
</organism>
<feature type="compositionally biased region" description="Basic and acidic residues" evidence="3">
    <location>
        <begin position="10"/>
        <end position="20"/>
    </location>
</feature>
<dbReference type="GO" id="GO:0005634">
    <property type="term" value="C:nucleus"/>
    <property type="evidence" value="ECO:0007669"/>
    <property type="project" value="TreeGrafter"/>
</dbReference>
<sequence length="281" mass="31068">MSATEEAKDEEARGEDYEEQHVHEVYEQIASHFSSTRYKPWPIIERFLNTLPPGSVGLDVGCGNGKYLAVNPNIYILGSDRSTNLTRIAKTHQPHSALVADILDLPHAHASFDFAISIAVIHHLSTPARRREAIASILNTLKPAGKASRGEEAEGEGREEGGKALLYCWALEQEGSRRGWSEGDEQDVMVPWVMRASKGTKGKGKGQKKKKEGGKEGEERVSSSQPTGEIQGAAEGGDKTFHRYYHLYRQGELEEDVRAAGGEVVEGGYEKDNWWAIAIRR</sequence>
<feature type="compositionally biased region" description="Basic residues" evidence="3">
    <location>
        <begin position="198"/>
        <end position="212"/>
    </location>
</feature>
<dbReference type="InterPro" id="IPR051422">
    <property type="entry name" value="AlkB_tRNA_MeTrf/Diox"/>
</dbReference>
<dbReference type="InterPro" id="IPR013216">
    <property type="entry name" value="Methyltransf_11"/>
</dbReference>
<dbReference type="GO" id="GO:0008757">
    <property type="term" value="F:S-adenosylmethionine-dependent methyltransferase activity"/>
    <property type="evidence" value="ECO:0007669"/>
    <property type="project" value="InterPro"/>
</dbReference>
<dbReference type="GO" id="GO:0005737">
    <property type="term" value="C:cytoplasm"/>
    <property type="evidence" value="ECO:0007669"/>
    <property type="project" value="TreeGrafter"/>
</dbReference>
<dbReference type="Gene3D" id="3.40.50.150">
    <property type="entry name" value="Vaccinia Virus protein VP39"/>
    <property type="match status" value="1"/>
</dbReference>
<dbReference type="PANTHER" id="PTHR13069">
    <property type="entry name" value="ALKYLATED DNA REPAIR PROTEIN ALKB HOMOLOG 8"/>
    <property type="match status" value="1"/>
</dbReference>
<dbReference type="GO" id="GO:0000049">
    <property type="term" value="F:tRNA binding"/>
    <property type="evidence" value="ECO:0007669"/>
    <property type="project" value="TreeGrafter"/>
</dbReference>
<dbReference type="VEuPathDB" id="FungiDB:BTJ68_11031"/>
<feature type="domain" description="Methyltransferase type 11" evidence="4">
    <location>
        <begin position="58"/>
        <end position="146"/>
    </location>
</feature>
<dbReference type="OrthoDB" id="271595at2759"/>
<evidence type="ECO:0000259" key="4">
    <source>
        <dbReference type="Pfam" id="PF08241"/>
    </source>
</evidence>
<protein>
    <recommendedName>
        <fullName evidence="4">Methyltransferase type 11 domain-containing protein</fullName>
    </recommendedName>
</protein>
<evidence type="ECO:0000256" key="2">
    <source>
        <dbReference type="ARBA" id="ARBA00022679"/>
    </source>
</evidence>
<dbReference type="Pfam" id="PF08241">
    <property type="entry name" value="Methyltransf_11"/>
    <property type="match status" value="1"/>
</dbReference>
<dbReference type="CDD" id="cd02440">
    <property type="entry name" value="AdoMet_MTases"/>
    <property type="match status" value="1"/>
</dbReference>
<keyword evidence="1" id="KW-0489">Methyltransferase</keyword>
<reference evidence="5 6" key="1">
    <citation type="journal article" date="2018" name="BMC Genomics">
        <title>Genomic evidence for intraspecific hybridization in a clonal and extremely halotolerant yeast.</title>
        <authorList>
            <person name="Gostincar C."/>
            <person name="Stajich J.E."/>
            <person name="Zupancic J."/>
            <person name="Zalar P."/>
            <person name="Gunde-Cimerman N."/>
        </authorList>
    </citation>
    <scope>NUCLEOTIDE SEQUENCE [LARGE SCALE GENOMIC DNA]</scope>
    <source>
        <strain evidence="5 6">EXF-151</strain>
    </source>
</reference>
<evidence type="ECO:0000256" key="1">
    <source>
        <dbReference type="ARBA" id="ARBA00022603"/>
    </source>
</evidence>
<evidence type="ECO:0000313" key="6">
    <source>
        <dbReference type="Proteomes" id="UP000270230"/>
    </source>
</evidence>
<gene>
    <name evidence="5" type="ORF">D0865_01988</name>
</gene>
<accession>A0A3M7D6G3</accession>
<dbReference type="PANTHER" id="PTHR13069:SF21">
    <property type="entry name" value="ALKYLATED DNA REPAIR PROTEIN ALKB HOMOLOG 8"/>
    <property type="match status" value="1"/>
</dbReference>
<name>A0A3M7D6G3_HORWE</name>
<feature type="region of interest" description="Disordered" evidence="3">
    <location>
        <begin position="194"/>
        <end position="237"/>
    </location>
</feature>
<dbReference type="AlphaFoldDB" id="A0A3M7D6G3"/>
<dbReference type="Proteomes" id="UP000270230">
    <property type="component" value="Unassembled WGS sequence"/>
</dbReference>
<feature type="region of interest" description="Disordered" evidence="3">
    <location>
        <begin position="1"/>
        <end position="20"/>
    </location>
</feature>
<dbReference type="GO" id="GO:0002098">
    <property type="term" value="P:tRNA wobble uridine modification"/>
    <property type="evidence" value="ECO:0007669"/>
    <property type="project" value="TreeGrafter"/>
</dbReference>
<dbReference type="GO" id="GO:0106335">
    <property type="term" value="F:tRNA (5-carboxymethyluridine(34)-5-O)-methyltransferase activity"/>
    <property type="evidence" value="ECO:0007669"/>
    <property type="project" value="TreeGrafter"/>
</dbReference>
<comment type="caution">
    <text evidence="5">The sequence shown here is derived from an EMBL/GenBank/DDBJ whole genome shotgun (WGS) entry which is preliminary data.</text>
</comment>
<dbReference type="SUPFAM" id="SSF53335">
    <property type="entry name" value="S-adenosyl-L-methionine-dependent methyltransferases"/>
    <property type="match status" value="1"/>
</dbReference>
<keyword evidence="2" id="KW-0808">Transferase</keyword>
<proteinExistence type="predicted"/>
<dbReference type="EMBL" id="QWIN01000090">
    <property type="protein sequence ID" value="RMY59617.1"/>
    <property type="molecule type" value="Genomic_DNA"/>
</dbReference>
<dbReference type="GO" id="GO:0030488">
    <property type="term" value="P:tRNA methylation"/>
    <property type="evidence" value="ECO:0007669"/>
    <property type="project" value="TreeGrafter"/>
</dbReference>
<evidence type="ECO:0000256" key="3">
    <source>
        <dbReference type="SAM" id="MobiDB-lite"/>
    </source>
</evidence>
<evidence type="ECO:0000313" key="5">
    <source>
        <dbReference type="EMBL" id="RMY59617.1"/>
    </source>
</evidence>
<dbReference type="InterPro" id="IPR029063">
    <property type="entry name" value="SAM-dependent_MTases_sf"/>
</dbReference>